<comment type="subcellular location">
    <subcellularLocation>
        <location evidence="1">Membrane</location>
        <topology evidence="1">Single-pass membrane protein</topology>
    </subcellularLocation>
</comment>
<gene>
    <name evidence="8" type="ORF">OLC1_LOCUS3616</name>
</gene>
<protein>
    <submittedName>
        <fullName evidence="8">OLC1v1026893C4</fullName>
    </submittedName>
</protein>
<keyword evidence="3 7" id="KW-0732">Signal</keyword>
<proteinExistence type="predicted"/>
<evidence type="ECO:0000256" key="7">
    <source>
        <dbReference type="SAM" id="SignalP"/>
    </source>
</evidence>
<feature type="chain" id="PRO_5043438088" evidence="7">
    <location>
        <begin position="35"/>
        <end position="286"/>
    </location>
</feature>
<dbReference type="PANTHER" id="PTHR15071">
    <property type="entry name" value="MANNOSE-6-PHOSPHATE RECEPTOR FAMILY MEMBER"/>
    <property type="match status" value="1"/>
</dbReference>
<evidence type="ECO:0000256" key="4">
    <source>
        <dbReference type="ARBA" id="ARBA00022989"/>
    </source>
</evidence>
<evidence type="ECO:0000313" key="9">
    <source>
        <dbReference type="Proteomes" id="UP001161247"/>
    </source>
</evidence>
<dbReference type="Pfam" id="PF09451">
    <property type="entry name" value="ATG27"/>
    <property type="match status" value="1"/>
</dbReference>
<keyword evidence="9" id="KW-1185">Reference proteome</keyword>
<dbReference type="AlphaFoldDB" id="A0AAV1CAV6"/>
<evidence type="ECO:0000256" key="3">
    <source>
        <dbReference type="ARBA" id="ARBA00022729"/>
    </source>
</evidence>
<accession>A0AAV1CAV6</accession>
<dbReference type="InterPro" id="IPR018939">
    <property type="entry name" value="Autophagy-rel_prot_27"/>
</dbReference>
<dbReference type="PANTHER" id="PTHR15071:SF0">
    <property type="entry name" value="MANNOSE 6-PHOSPHATE RECEPTOR-LIKE PROTEIN 1"/>
    <property type="match status" value="1"/>
</dbReference>
<dbReference type="GO" id="GO:0000139">
    <property type="term" value="C:Golgi membrane"/>
    <property type="evidence" value="ECO:0007669"/>
    <property type="project" value="UniProtKB-SubCell"/>
</dbReference>
<evidence type="ECO:0000313" key="8">
    <source>
        <dbReference type="EMBL" id="CAI9091779.1"/>
    </source>
</evidence>
<dbReference type="EMBL" id="OX459118">
    <property type="protein sequence ID" value="CAI9091779.1"/>
    <property type="molecule type" value="Genomic_DNA"/>
</dbReference>
<organism evidence="8 9">
    <name type="scientific">Oldenlandia corymbosa var. corymbosa</name>
    <dbReference type="NCBI Taxonomy" id="529605"/>
    <lineage>
        <taxon>Eukaryota</taxon>
        <taxon>Viridiplantae</taxon>
        <taxon>Streptophyta</taxon>
        <taxon>Embryophyta</taxon>
        <taxon>Tracheophyta</taxon>
        <taxon>Spermatophyta</taxon>
        <taxon>Magnoliopsida</taxon>
        <taxon>eudicotyledons</taxon>
        <taxon>Gunneridae</taxon>
        <taxon>Pentapetalae</taxon>
        <taxon>asterids</taxon>
        <taxon>lamiids</taxon>
        <taxon>Gentianales</taxon>
        <taxon>Rubiaceae</taxon>
        <taxon>Rubioideae</taxon>
        <taxon>Spermacoceae</taxon>
        <taxon>Hedyotis-Oldenlandia complex</taxon>
        <taxon>Oldenlandia</taxon>
    </lineage>
</organism>
<keyword evidence="2 6" id="KW-0812">Transmembrane</keyword>
<evidence type="ECO:0000256" key="5">
    <source>
        <dbReference type="ARBA" id="ARBA00023136"/>
    </source>
</evidence>
<evidence type="ECO:0000256" key="1">
    <source>
        <dbReference type="ARBA" id="ARBA00004167"/>
    </source>
</evidence>
<keyword evidence="4 6" id="KW-1133">Transmembrane helix</keyword>
<reference evidence="8" key="1">
    <citation type="submission" date="2023-03" db="EMBL/GenBank/DDBJ databases">
        <authorList>
            <person name="Julca I."/>
        </authorList>
    </citation>
    <scope>NUCLEOTIDE SEQUENCE</scope>
</reference>
<feature type="transmembrane region" description="Helical" evidence="6">
    <location>
        <begin position="209"/>
        <end position="233"/>
    </location>
</feature>
<name>A0AAV1CAV6_OLDCO</name>
<feature type="signal peptide" evidence="7">
    <location>
        <begin position="1"/>
        <end position="34"/>
    </location>
</feature>
<evidence type="ECO:0000256" key="2">
    <source>
        <dbReference type="ARBA" id="ARBA00022692"/>
    </source>
</evidence>
<sequence length="286" mass="31427">MAISASFPHRPPSFIALLLVATIVHIIGVKSVNAVCELSYRDHNKLYNYSLASPLRKFPHGVLSEDGFYKVAVNETVVWFQLCDSMLFNHDPPACIDCGDCGGSSRCGMGCSALASNMIGGYPVCNSIGHLASTTVYPMDTKQPHMGVIVKMSNIQPRLNCSLSVTVVCDYNNLQGPHTLEKSGTCDYATQLRHPAGCAKVISTQGSGWGWFGTLLFILLCFFAAYMLAGIIYRHFFLNIHGIDMIPNLEFWASLPHKVQSLIMSLVRRFRGPSAGYRSSYSPVNF</sequence>
<keyword evidence="5 6" id="KW-0472">Membrane</keyword>
<dbReference type="Proteomes" id="UP001161247">
    <property type="component" value="Chromosome 1"/>
</dbReference>
<evidence type="ECO:0000256" key="6">
    <source>
        <dbReference type="SAM" id="Phobius"/>
    </source>
</evidence>